<reference evidence="3 4" key="1">
    <citation type="submission" date="2014-02" db="EMBL/GenBank/DDBJ databases">
        <title>Transposable element dynamics among asymbiotic and ectomycorrhizal Amanita fungi.</title>
        <authorList>
            <consortium name="DOE Joint Genome Institute"/>
            <person name="Hess J."/>
            <person name="Skrede I."/>
            <person name="Wolfe B."/>
            <person name="LaButti K."/>
            <person name="Ohm R.A."/>
            <person name="Grigoriev I.V."/>
            <person name="Pringle A."/>
        </authorList>
    </citation>
    <scope>NUCLEOTIDE SEQUENCE [LARGE SCALE GENOMIC DNA]</scope>
    <source>
        <strain evidence="3 4">SKay4041</strain>
    </source>
</reference>
<sequence length="649" mass="72991">MPVVSKHHADPVPKIHHVELETTFLGVEHQLSTPDTRIHQYLGIKYASVPQRFRQSILFTEYPCITNATKFGPICPQLKAVRSIEETMLGLSEDIIPRQTLVQDEFECLNLNITCPAGLTPQSRLPVMIWIHGGHGSSWLYDGGALVRKSMATHKPVIVVSINFRIGLFGFAASNHLREDNKAVGDEGVGNYGLRDQRKAMEWLHHFIGGFGGDPNNITVFGAASGGADIVCHLISKENELQPLFQRAIVQSAIFDPIVPEVSSAGWHLNRIMAALRVTTIEELRLIEAEKLVIPGQTFRTVDDGFFLRKGWQEYLHSTHNGKEGHLKFHAVDHSHLHAVPRSHSKSRLALRSLSRGAVRSRSRSTQRPTTPLPPITPEHTFQHQPLIIGDCSCDSLLWSVPASLWTPSAVVRRLRAVCQSLNKSSSVLRAYDISPYTPDDEIVDRVLDLVNDTRVAYPTECITQSAKQERGGRGVWRYVFDQESPSRGVPHHAADLVYLFDTVPPPRGRLPRSNSPFCDDPIFNESLYGEDTHFDTDSDDTFSFQSDNDGEFGWMLPVVDEWTYSRVRDAMQERWIAFANGEVPWKEDKVFVFGPEGETGERSMSIFEGRRRRQVWKEALEPLGMHLVQKVGVELSRGPPVSGDKIHY</sequence>
<feature type="region of interest" description="Disordered" evidence="1">
    <location>
        <begin position="353"/>
        <end position="378"/>
    </location>
</feature>
<dbReference type="PANTHER" id="PTHR43142:SF5">
    <property type="entry name" value="CARBOXYLIC ESTER HYDROLASE"/>
    <property type="match status" value="1"/>
</dbReference>
<evidence type="ECO:0000259" key="2">
    <source>
        <dbReference type="Pfam" id="PF00135"/>
    </source>
</evidence>
<protein>
    <recommendedName>
        <fullName evidence="2">Carboxylesterase type B domain-containing protein</fullName>
    </recommendedName>
</protein>
<dbReference type="InterPro" id="IPR002018">
    <property type="entry name" value="CarbesteraseB"/>
</dbReference>
<evidence type="ECO:0000256" key="1">
    <source>
        <dbReference type="SAM" id="MobiDB-lite"/>
    </source>
</evidence>
<proteinExistence type="predicted"/>
<evidence type="ECO:0000313" key="3">
    <source>
        <dbReference type="EMBL" id="PFH47384.1"/>
    </source>
</evidence>
<keyword evidence="4" id="KW-1185">Reference proteome</keyword>
<accession>A0A2A9NDK3</accession>
<name>A0A2A9NDK3_9AGAR</name>
<gene>
    <name evidence="3" type="ORF">AMATHDRAFT_152199</name>
</gene>
<dbReference type="Gene3D" id="3.40.50.1820">
    <property type="entry name" value="alpha/beta hydrolase"/>
    <property type="match status" value="1"/>
</dbReference>
<dbReference type="SUPFAM" id="SSF53474">
    <property type="entry name" value="alpha/beta-Hydrolases"/>
    <property type="match status" value="1"/>
</dbReference>
<dbReference type="Pfam" id="PF00135">
    <property type="entry name" value="COesterase"/>
    <property type="match status" value="1"/>
</dbReference>
<dbReference type="OrthoDB" id="3200163at2759"/>
<dbReference type="EMBL" id="KZ302114">
    <property type="protein sequence ID" value="PFH47384.1"/>
    <property type="molecule type" value="Genomic_DNA"/>
</dbReference>
<dbReference type="AlphaFoldDB" id="A0A2A9NDK3"/>
<dbReference type="STRING" id="703135.A0A2A9NDK3"/>
<dbReference type="InterPro" id="IPR029058">
    <property type="entry name" value="AB_hydrolase_fold"/>
</dbReference>
<organism evidence="3 4">
    <name type="scientific">Amanita thiersii Skay4041</name>
    <dbReference type="NCBI Taxonomy" id="703135"/>
    <lineage>
        <taxon>Eukaryota</taxon>
        <taxon>Fungi</taxon>
        <taxon>Dikarya</taxon>
        <taxon>Basidiomycota</taxon>
        <taxon>Agaricomycotina</taxon>
        <taxon>Agaricomycetes</taxon>
        <taxon>Agaricomycetidae</taxon>
        <taxon>Agaricales</taxon>
        <taxon>Pluteineae</taxon>
        <taxon>Amanitaceae</taxon>
        <taxon>Amanita</taxon>
    </lineage>
</organism>
<evidence type="ECO:0000313" key="4">
    <source>
        <dbReference type="Proteomes" id="UP000242287"/>
    </source>
</evidence>
<dbReference type="Proteomes" id="UP000242287">
    <property type="component" value="Unassembled WGS sequence"/>
</dbReference>
<feature type="domain" description="Carboxylesterase type B" evidence="2">
    <location>
        <begin position="26"/>
        <end position="256"/>
    </location>
</feature>
<dbReference type="PANTHER" id="PTHR43142">
    <property type="entry name" value="CARBOXYLIC ESTER HYDROLASE"/>
    <property type="match status" value="1"/>
</dbReference>